<dbReference type="CDD" id="cd23659">
    <property type="entry name" value="USP_At3g01520-like"/>
    <property type="match status" value="1"/>
</dbReference>
<dbReference type="InterPro" id="IPR006015">
    <property type="entry name" value="Universal_stress_UspA"/>
</dbReference>
<organism evidence="3 4">
    <name type="scientific">Cinchona calisaya</name>
    <dbReference type="NCBI Taxonomy" id="153742"/>
    <lineage>
        <taxon>Eukaryota</taxon>
        <taxon>Viridiplantae</taxon>
        <taxon>Streptophyta</taxon>
        <taxon>Embryophyta</taxon>
        <taxon>Tracheophyta</taxon>
        <taxon>Spermatophyta</taxon>
        <taxon>Magnoliopsida</taxon>
        <taxon>eudicotyledons</taxon>
        <taxon>Gunneridae</taxon>
        <taxon>Pentapetalae</taxon>
        <taxon>asterids</taxon>
        <taxon>lamiids</taxon>
        <taxon>Gentianales</taxon>
        <taxon>Rubiaceae</taxon>
        <taxon>Cinchonoideae</taxon>
        <taxon>Cinchoneae</taxon>
        <taxon>Cinchona</taxon>
    </lineage>
</organism>
<dbReference type="EMBL" id="JBJUIK010000002">
    <property type="protein sequence ID" value="KAL3535986.1"/>
    <property type="molecule type" value="Genomic_DNA"/>
</dbReference>
<dbReference type="Pfam" id="PF00582">
    <property type="entry name" value="Usp"/>
    <property type="match status" value="1"/>
</dbReference>
<feature type="domain" description="UspA" evidence="2">
    <location>
        <begin position="42"/>
        <end position="194"/>
    </location>
</feature>
<dbReference type="InterPro" id="IPR014729">
    <property type="entry name" value="Rossmann-like_a/b/a_fold"/>
</dbReference>
<comment type="caution">
    <text evidence="3">The sequence shown here is derived from an EMBL/GenBank/DDBJ whole genome shotgun (WGS) entry which is preliminary data.</text>
</comment>
<reference evidence="3 4" key="1">
    <citation type="submission" date="2024-11" db="EMBL/GenBank/DDBJ databases">
        <title>A near-complete genome assembly of Cinchona calisaya.</title>
        <authorList>
            <person name="Lian D.C."/>
            <person name="Zhao X.W."/>
            <person name="Wei L."/>
        </authorList>
    </citation>
    <scope>NUCLEOTIDE SEQUENCE [LARGE SCALE GENOMIC DNA]</scope>
    <source>
        <tissue evidence="3">Nenye</tissue>
    </source>
</reference>
<evidence type="ECO:0000256" key="1">
    <source>
        <dbReference type="SAM" id="MobiDB-lite"/>
    </source>
</evidence>
<dbReference type="Proteomes" id="UP001630127">
    <property type="component" value="Unassembled WGS sequence"/>
</dbReference>
<feature type="compositionally biased region" description="Polar residues" evidence="1">
    <location>
        <begin position="1"/>
        <end position="12"/>
    </location>
</feature>
<protein>
    <recommendedName>
        <fullName evidence="2">UspA domain-containing protein</fullName>
    </recommendedName>
</protein>
<sequence>METSTASSSVEGKSSPGPPEGTMEQEQQTMLLLPQERKKIRAMVAIDDSEESFYALKWALDKIFNHINIHETMPPADPRVEDSSLVSLVHVMDTLPHYAFPGGYVVESATKAQEQNAAKILSRASQMCKDRKVPAETLILEGDPKEMICQAVERMYVDVLVVGSRGLGQIKRAFLGSVSDYCAHHAKCPVVIVKLPKESRK</sequence>
<evidence type="ECO:0000313" key="4">
    <source>
        <dbReference type="Proteomes" id="UP001630127"/>
    </source>
</evidence>
<dbReference type="InterPro" id="IPR006016">
    <property type="entry name" value="UspA"/>
</dbReference>
<dbReference type="PRINTS" id="PR01438">
    <property type="entry name" value="UNVRSLSTRESS"/>
</dbReference>
<evidence type="ECO:0000259" key="2">
    <source>
        <dbReference type="Pfam" id="PF00582"/>
    </source>
</evidence>
<dbReference type="PANTHER" id="PTHR31964:SF124">
    <property type="entry name" value="ADENINE NUCLEOTIDE ALPHA HYDROLASES-LIKE SUPERFAMILY PROTEIN"/>
    <property type="match status" value="1"/>
</dbReference>
<keyword evidence="4" id="KW-1185">Reference proteome</keyword>
<dbReference type="SUPFAM" id="SSF52402">
    <property type="entry name" value="Adenine nucleotide alpha hydrolases-like"/>
    <property type="match status" value="1"/>
</dbReference>
<evidence type="ECO:0000313" key="3">
    <source>
        <dbReference type="EMBL" id="KAL3535986.1"/>
    </source>
</evidence>
<dbReference type="Gene3D" id="3.40.50.620">
    <property type="entry name" value="HUPs"/>
    <property type="match status" value="1"/>
</dbReference>
<feature type="region of interest" description="Disordered" evidence="1">
    <location>
        <begin position="1"/>
        <end position="27"/>
    </location>
</feature>
<accession>A0ABD3AY16</accession>
<gene>
    <name evidence="3" type="ORF">ACH5RR_004447</name>
</gene>
<proteinExistence type="predicted"/>
<name>A0ABD3AY16_9GENT</name>
<dbReference type="PANTHER" id="PTHR31964">
    <property type="entry name" value="ADENINE NUCLEOTIDE ALPHA HYDROLASES-LIKE SUPERFAMILY PROTEIN"/>
    <property type="match status" value="1"/>
</dbReference>
<dbReference type="AlphaFoldDB" id="A0ABD3AY16"/>